<name>A0ABP9G1I9_9MICC</name>
<proteinExistence type="predicted"/>
<sequence length="160" mass="17558">MSKAATKRRQDQGQAPSKTEVARFNKTKKKTPPQAQKSRQILPPWALRVLISAGLLLAANIATGLIVIQFPYTVANVLWLPYFLIFLAAAIIHALALAWAHMRGTAANARNLAIHSWRTVIPPALMLTTLAEAMITMLSVALAAVWIAALACTPLWRRKD</sequence>
<feature type="transmembrane region" description="Helical" evidence="2">
    <location>
        <begin position="78"/>
        <end position="100"/>
    </location>
</feature>
<dbReference type="RefSeq" id="WP_345478049.1">
    <property type="nucleotide sequence ID" value="NZ_BAABLW010000007.1"/>
</dbReference>
<evidence type="ECO:0000313" key="3">
    <source>
        <dbReference type="EMBL" id="GAA4924354.1"/>
    </source>
</evidence>
<keyword evidence="4" id="KW-1185">Reference proteome</keyword>
<feature type="transmembrane region" description="Helical" evidence="2">
    <location>
        <begin position="45"/>
        <end position="72"/>
    </location>
</feature>
<comment type="caution">
    <text evidence="3">The sequence shown here is derived from an EMBL/GenBank/DDBJ whole genome shotgun (WGS) entry which is preliminary data.</text>
</comment>
<keyword evidence="2" id="KW-1133">Transmembrane helix</keyword>
<evidence type="ECO:0000256" key="1">
    <source>
        <dbReference type="SAM" id="MobiDB-lite"/>
    </source>
</evidence>
<keyword evidence="2" id="KW-0472">Membrane</keyword>
<accession>A0ABP9G1I9</accession>
<dbReference type="Proteomes" id="UP001500368">
    <property type="component" value="Unassembled WGS sequence"/>
</dbReference>
<organism evidence="3 4">
    <name type="scientific">Nesterenkonia rhizosphaerae</name>
    <dbReference type="NCBI Taxonomy" id="1348272"/>
    <lineage>
        <taxon>Bacteria</taxon>
        <taxon>Bacillati</taxon>
        <taxon>Actinomycetota</taxon>
        <taxon>Actinomycetes</taxon>
        <taxon>Micrococcales</taxon>
        <taxon>Micrococcaceae</taxon>
        <taxon>Nesterenkonia</taxon>
    </lineage>
</organism>
<gene>
    <name evidence="3" type="ORF">GCM10025790_21960</name>
</gene>
<reference evidence="4" key="1">
    <citation type="journal article" date="2019" name="Int. J. Syst. Evol. Microbiol.">
        <title>The Global Catalogue of Microorganisms (GCM) 10K type strain sequencing project: providing services to taxonomists for standard genome sequencing and annotation.</title>
        <authorList>
            <consortium name="The Broad Institute Genomics Platform"/>
            <consortium name="The Broad Institute Genome Sequencing Center for Infectious Disease"/>
            <person name="Wu L."/>
            <person name="Ma J."/>
        </authorList>
    </citation>
    <scope>NUCLEOTIDE SEQUENCE [LARGE SCALE GENOMIC DNA]</scope>
    <source>
        <strain evidence="4">JCM 19129</strain>
    </source>
</reference>
<feature type="transmembrane region" description="Helical" evidence="2">
    <location>
        <begin position="137"/>
        <end position="156"/>
    </location>
</feature>
<feature type="region of interest" description="Disordered" evidence="1">
    <location>
        <begin position="1"/>
        <end position="38"/>
    </location>
</feature>
<evidence type="ECO:0000313" key="4">
    <source>
        <dbReference type="Proteomes" id="UP001500368"/>
    </source>
</evidence>
<keyword evidence="2" id="KW-0812">Transmembrane</keyword>
<evidence type="ECO:0000256" key="2">
    <source>
        <dbReference type="SAM" id="Phobius"/>
    </source>
</evidence>
<protein>
    <submittedName>
        <fullName evidence="3">Uncharacterized protein</fullName>
    </submittedName>
</protein>
<dbReference type="EMBL" id="BAABLW010000007">
    <property type="protein sequence ID" value="GAA4924354.1"/>
    <property type="molecule type" value="Genomic_DNA"/>
</dbReference>